<keyword evidence="4" id="KW-1185">Reference proteome</keyword>
<dbReference type="PROSITE" id="PS50297">
    <property type="entry name" value="ANK_REP_REGION"/>
    <property type="match status" value="3"/>
</dbReference>
<dbReference type="SMART" id="SM00248">
    <property type="entry name" value="ANK"/>
    <property type="match status" value="3"/>
</dbReference>
<evidence type="ECO:0000256" key="2">
    <source>
        <dbReference type="SAM" id="MobiDB-lite"/>
    </source>
</evidence>
<keyword evidence="1" id="KW-0040">ANK repeat</keyword>
<dbReference type="Proteomes" id="UP000472268">
    <property type="component" value="Chromosome 10"/>
</dbReference>
<reference evidence="3 4" key="1">
    <citation type="submission" date="2019-05" db="EMBL/GenBank/DDBJ databases">
        <title>A Chromosome-scale Meerkat (S. suricatta) Genome Assembly.</title>
        <authorList>
            <person name="Dudchenko O."/>
            <person name="Lieberman Aiden E."/>
            <person name="Tung J."/>
            <person name="Barreiro L.B."/>
            <person name="Clutton-Brock T.H."/>
        </authorList>
    </citation>
    <scope>NUCLEOTIDE SEQUENCE [LARGE SCALE GENOMIC DNA]</scope>
</reference>
<feature type="repeat" description="ANK" evidence="1">
    <location>
        <begin position="109"/>
        <end position="141"/>
    </location>
</feature>
<feature type="repeat" description="ANK" evidence="1">
    <location>
        <begin position="76"/>
        <end position="108"/>
    </location>
</feature>
<evidence type="ECO:0000313" key="4">
    <source>
        <dbReference type="Proteomes" id="UP000472268"/>
    </source>
</evidence>
<dbReference type="SUPFAM" id="SSF48403">
    <property type="entry name" value="Ankyrin repeat"/>
    <property type="match status" value="1"/>
</dbReference>
<evidence type="ECO:0000256" key="1">
    <source>
        <dbReference type="PROSITE-ProRule" id="PRU00023"/>
    </source>
</evidence>
<dbReference type="Pfam" id="PF00023">
    <property type="entry name" value="Ank"/>
    <property type="match status" value="1"/>
</dbReference>
<proteinExistence type="predicted"/>
<accession>A0A673TJ21</accession>
<dbReference type="PANTHER" id="PTHR24147">
    <property type="entry name" value="ANKYRIN REPEAT DOMAIN 36-RELATED"/>
    <property type="match status" value="1"/>
</dbReference>
<evidence type="ECO:0000313" key="3">
    <source>
        <dbReference type="Ensembl" id="ENSSSUP00005009004.1"/>
    </source>
</evidence>
<dbReference type="AlphaFoldDB" id="A0A673TJ21"/>
<dbReference type="PANTHER" id="PTHR24147:SF60">
    <property type="entry name" value="ANKYRIN REPEAT DOMAIN-CONTAINING PROTEIN 26-RELATED"/>
    <property type="match status" value="1"/>
</dbReference>
<feature type="repeat" description="ANK" evidence="1">
    <location>
        <begin position="142"/>
        <end position="174"/>
    </location>
</feature>
<dbReference type="InterPro" id="IPR050657">
    <property type="entry name" value="Ankyrin_repeat_domain"/>
</dbReference>
<dbReference type="Gene3D" id="1.25.40.20">
    <property type="entry name" value="Ankyrin repeat-containing domain"/>
    <property type="match status" value="2"/>
</dbReference>
<dbReference type="Pfam" id="PF12796">
    <property type="entry name" value="Ank_2"/>
    <property type="match status" value="1"/>
</dbReference>
<sequence length="236" mass="25040">MGRGQRQRTVRDWSVALRGRSRAARCASARAPAAATTTGSDSVASGSAASRIARWSPTLGLPRGLVGQPAGTPSSEDRTPLHLACANGHSEVVTVLVERKCHLNLYDNENRTALMKAVQCADEKSVTILLEHGADPNLMDNSGNTALHYAVVGENTSIAEKLLLHNADVEARNKVLNIHSMKEEEEMQPWTNLSDAPSEQTREHGAVCIPSPGDKGSTASALLCVSGCLLGTQPTI</sequence>
<dbReference type="PRINTS" id="PR01415">
    <property type="entry name" value="ANKYRIN"/>
</dbReference>
<reference evidence="3" key="3">
    <citation type="submission" date="2025-09" db="UniProtKB">
        <authorList>
            <consortium name="Ensembl"/>
        </authorList>
    </citation>
    <scope>IDENTIFICATION</scope>
</reference>
<organism evidence="3 4">
    <name type="scientific">Suricata suricatta</name>
    <name type="common">Meerkat</name>
    <dbReference type="NCBI Taxonomy" id="37032"/>
    <lineage>
        <taxon>Eukaryota</taxon>
        <taxon>Metazoa</taxon>
        <taxon>Chordata</taxon>
        <taxon>Craniata</taxon>
        <taxon>Vertebrata</taxon>
        <taxon>Euteleostomi</taxon>
        <taxon>Mammalia</taxon>
        <taxon>Eutheria</taxon>
        <taxon>Laurasiatheria</taxon>
        <taxon>Carnivora</taxon>
        <taxon>Feliformia</taxon>
        <taxon>Herpestidae</taxon>
        <taxon>Suricata</taxon>
    </lineage>
</organism>
<name>A0A673TJ21_SURSU</name>
<protein>
    <submittedName>
        <fullName evidence="3">Uncharacterized protein</fullName>
    </submittedName>
</protein>
<feature type="region of interest" description="Disordered" evidence="2">
    <location>
        <begin position="28"/>
        <end position="47"/>
    </location>
</feature>
<dbReference type="PROSITE" id="PS50088">
    <property type="entry name" value="ANK_REPEAT"/>
    <property type="match status" value="3"/>
</dbReference>
<dbReference type="InterPro" id="IPR036770">
    <property type="entry name" value="Ankyrin_rpt-contain_sf"/>
</dbReference>
<dbReference type="InterPro" id="IPR002110">
    <property type="entry name" value="Ankyrin_rpt"/>
</dbReference>
<reference evidence="3" key="2">
    <citation type="submission" date="2025-08" db="UniProtKB">
        <authorList>
            <consortium name="Ensembl"/>
        </authorList>
    </citation>
    <scope>IDENTIFICATION</scope>
</reference>
<dbReference type="Ensembl" id="ENSSSUT00005010350.1">
    <property type="protein sequence ID" value="ENSSSUP00005009004.1"/>
    <property type="gene ID" value="ENSSSUG00005005833.1"/>
</dbReference>